<dbReference type="RefSeq" id="WP_014798462.1">
    <property type="nucleotide sequence ID" value="NC_018018.1"/>
</dbReference>
<dbReference type="EMBL" id="CP003345">
    <property type="protein sequence ID" value="AFM05025.1"/>
    <property type="molecule type" value="Genomic_DNA"/>
</dbReference>
<evidence type="ECO:0008006" key="3">
    <source>
        <dbReference type="Google" id="ProtNLM"/>
    </source>
</evidence>
<dbReference type="STRING" id="880071.Fleli_2668"/>
<evidence type="ECO:0000313" key="2">
    <source>
        <dbReference type="Proteomes" id="UP000006054"/>
    </source>
</evidence>
<dbReference type="OrthoDB" id="882485at2"/>
<accession>I4AM40</accession>
<dbReference type="Proteomes" id="UP000006054">
    <property type="component" value="Chromosome"/>
</dbReference>
<dbReference type="HOGENOM" id="CLU_128678_3_0_10"/>
<proteinExistence type="predicted"/>
<dbReference type="eggNOG" id="ENOG5033D2E">
    <property type="taxonomic scope" value="Bacteria"/>
</dbReference>
<evidence type="ECO:0000313" key="1">
    <source>
        <dbReference type="EMBL" id="AFM05025.1"/>
    </source>
</evidence>
<gene>
    <name evidence="1" type="ordered locus">Fleli_2668</name>
</gene>
<sequence length="137" mass="16190">MKHELKDENQDIFCQVEFLADKQIIYSKWICDGITVNQIQKGAMIMLQQLKDNKVSYVLNDNRELIGAWDEANDWIAKEWIPKAVEIGLKKFAHIISDDLFSHLSAEFMEDNMNTLQNEFQMRLFNSYEDAINWLQE</sequence>
<dbReference type="AlphaFoldDB" id="I4AM40"/>
<reference evidence="2" key="1">
    <citation type="submission" date="2012-06" db="EMBL/GenBank/DDBJ databases">
        <title>The complete genome of Flexibacter litoralis DSM 6794.</title>
        <authorList>
            <person name="Lucas S."/>
            <person name="Copeland A."/>
            <person name="Lapidus A."/>
            <person name="Glavina del Rio T."/>
            <person name="Dalin E."/>
            <person name="Tice H."/>
            <person name="Bruce D."/>
            <person name="Goodwin L."/>
            <person name="Pitluck S."/>
            <person name="Peters L."/>
            <person name="Ovchinnikova G."/>
            <person name="Lu M."/>
            <person name="Kyrpides N."/>
            <person name="Mavromatis K."/>
            <person name="Ivanova N."/>
            <person name="Brettin T."/>
            <person name="Detter J.C."/>
            <person name="Han C."/>
            <person name="Larimer F."/>
            <person name="Land M."/>
            <person name="Hauser L."/>
            <person name="Markowitz V."/>
            <person name="Cheng J.-F."/>
            <person name="Hugenholtz P."/>
            <person name="Woyke T."/>
            <person name="Wu D."/>
            <person name="Spring S."/>
            <person name="Lang E."/>
            <person name="Kopitz M."/>
            <person name="Brambilla E."/>
            <person name="Klenk H.-P."/>
            <person name="Eisen J.A."/>
        </authorList>
    </citation>
    <scope>NUCLEOTIDE SEQUENCE [LARGE SCALE GENOMIC DNA]</scope>
    <source>
        <strain evidence="2">ATCC 23117 / DSM 6794 / NBRC 15988 / NCIMB 1366 / Sio-4</strain>
    </source>
</reference>
<dbReference type="KEGG" id="fli:Fleli_2668"/>
<organism evidence="1 2">
    <name type="scientific">Bernardetia litoralis (strain ATCC 23117 / DSM 6794 / NBRC 15988 / NCIMB 1366 / Fx l1 / Sio-4)</name>
    <name type="common">Flexibacter litoralis</name>
    <dbReference type="NCBI Taxonomy" id="880071"/>
    <lineage>
        <taxon>Bacteria</taxon>
        <taxon>Pseudomonadati</taxon>
        <taxon>Bacteroidota</taxon>
        <taxon>Cytophagia</taxon>
        <taxon>Cytophagales</taxon>
        <taxon>Bernardetiaceae</taxon>
        <taxon>Bernardetia</taxon>
    </lineage>
</organism>
<name>I4AM40_BERLS</name>
<keyword evidence="2" id="KW-1185">Reference proteome</keyword>
<protein>
    <recommendedName>
        <fullName evidence="3">STAS/SEC14 domain-containing protein</fullName>
    </recommendedName>
</protein>